<dbReference type="PRINTS" id="PR00368">
    <property type="entry name" value="FADPNR"/>
</dbReference>
<organism evidence="7 8">
    <name type="scientific">Carbonactinospora thermoautotrophica</name>
    <dbReference type="NCBI Taxonomy" id="1469144"/>
    <lineage>
        <taxon>Bacteria</taxon>
        <taxon>Bacillati</taxon>
        <taxon>Actinomycetota</taxon>
        <taxon>Actinomycetes</taxon>
        <taxon>Kitasatosporales</taxon>
        <taxon>Carbonactinosporaceae</taxon>
        <taxon>Carbonactinospora</taxon>
    </lineage>
</organism>
<dbReference type="Proteomes" id="UP000070659">
    <property type="component" value="Unassembled WGS sequence"/>
</dbReference>
<gene>
    <name evidence="7" type="ORF">TH66_15780</name>
</gene>
<dbReference type="Gene3D" id="3.30.390.30">
    <property type="match status" value="1"/>
</dbReference>
<keyword evidence="2" id="KW-0285">Flavoprotein</keyword>
<dbReference type="InterPro" id="IPR028202">
    <property type="entry name" value="Reductase_C"/>
</dbReference>
<accession>A0A132MS05</accession>
<dbReference type="Pfam" id="PF14759">
    <property type="entry name" value="Reductase_C"/>
    <property type="match status" value="1"/>
</dbReference>
<keyword evidence="3" id="KW-0274">FAD</keyword>
<name>A0A132MS05_9ACTN</name>
<reference evidence="7 8" key="1">
    <citation type="submission" date="2015-02" db="EMBL/GenBank/DDBJ databases">
        <title>Physiological reanalysis, assessment of diazotrophy, and genome sequences of multiple isolates of Streptomyces thermoautotrophicus.</title>
        <authorList>
            <person name="MacKellar D.C."/>
            <person name="Lieber L."/>
            <person name="Norman J."/>
            <person name="Bolger A."/>
            <person name="Tobin C."/>
            <person name="Murray J.W."/>
            <person name="Prell J."/>
        </authorList>
    </citation>
    <scope>NUCLEOTIDE SEQUENCE [LARGE SCALE GENOMIC DNA]</scope>
    <source>
        <strain evidence="7 8">UBT1</strain>
    </source>
</reference>
<feature type="domain" description="Reductase C-terminal" evidence="6">
    <location>
        <begin position="310"/>
        <end position="393"/>
    </location>
</feature>
<dbReference type="InterPro" id="IPR023753">
    <property type="entry name" value="FAD/NAD-binding_dom"/>
</dbReference>
<dbReference type="PATRIC" id="fig|1469144.8.peg.2183"/>
<dbReference type="InterPro" id="IPR036188">
    <property type="entry name" value="FAD/NAD-bd_sf"/>
</dbReference>
<dbReference type="GO" id="GO:0005737">
    <property type="term" value="C:cytoplasm"/>
    <property type="evidence" value="ECO:0007669"/>
    <property type="project" value="TreeGrafter"/>
</dbReference>
<dbReference type="AlphaFoldDB" id="A0A132MS05"/>
<evidence type="ECO:0000259" key="6">
    <source>
        <dbReference type="Pfam" id="PF14759"/>
    </source>
</evidence>
<dbReference type="PANTHER" id="PTHR43557:SF2">
    <property type="entry name" value="RIESKE DOMAIN-CONTAINING PROTEIN-RELATED"/>
    <property type="match status" value="1"/>
</dbReference>
<dbReference type="EMBL" id="JYIJ01000018">
    <property type="protein sequence ID" value="KWX00574.1"/>
    <property type="molecule type" value="Genomic_DNA"/>
</dbReference>
<dbReference type="SUPFAM" id="SSF51905">
    <property type="entry name" value="FAD/NAD(P)-binding domain"/>
    <property type="match status" value="1"/>
</dbReference>
<dbReference type="Gene3D" id="3.50.50.60">
    <property type="entry name" value="FAD/NAD(P)-binding domain"/>
    <property type="match status" value="2"/>
</dbReference>
<evidence type="ECO:0000256" key="3">
    <source>
        <dbReference type="ARBA" id="ARBA00022827"/>
    </source>
</evidence>
<evidence type="ECO:0000259" key="5">
    <source>
        <dbReference type="Pfam" id="PF07992"/>
    </source>
</evidence>
<evidence type="ECO:0000313" key="8">
    <source>
        <dbReference type="Proteomes" id="UP000070659"/>
    </source>
</evidence>
<sequence>MPREGPVENVVVVGAGLAGLQTVVALRQQGYAGRLTLLGAEPHPPYDRPPLSKDVLAGKVEDTTLEADWAALDVTLQLGCRATGLCPGHVETEAGPVPYDGLVIATGADPVRLPGPGSVLRTIEDARALRQVLRPGRRVVVVGAGWLGAEVATTAAGAGCAVTVVEALDTPLAGVLPAEVGRHFTPWYAAAGVELLLGESVAAVEPGAVRLATGVELPADHVVVGIGVRPATGWLAGSGVPLDARGAVVTDEYLRAGLPGVYAVGDCVTWPSRRYGVRMHVEHWDNALHAPAVAAANLLGDEVRYDPVPYFWSEQFGRVVQYAGHHPAGDRLVWRGDPAGETWAACWLSGDRLVAILTVDRPRDLAQARRILDRDALVDADRLADPDLPLKAAAR</sequence>
<dbReference type="PRINTS" id="PR00469">
    <property type="entry name" value="PNDRDTASEII"/>
</dbReference>
<dbReference type="PANTHER" id="PTHR43557">
    <property type="entry name" value="APOPTOSIS-INDUCING FACTOR 1"/>
    <property type="match status" value="1"/>
</dbReference>
<dbReference type="Pfam" id="PF07992">
    <property type="entry name" value="Pyr_redox_2"/>
    <property type="match status" value="1"/>
</dbReference>
<evidence type="ECO:0000313" key="7">
    <source>
        <dbReference type="EMBL" id="KWX00574.1"/>
    </source>
</evidence>
<keyword evidence="4" id="KW-0560">Oxidoreductase</keyword>
<dbReference type="SUPFAM" id="SSF55424">
    <property type="entry name" value="FAD/NAD-linked reductases, dimerisation (C-terminal) domain"/>
    <property type="match status" value="1"/>
</dbReference>
<evidence type="ECO:0000256" key="4">
    <source>
        <dbReference type="ARBA" id="ARBA00023002"/>
    </source>
</evidence>
<proteinExistence type="predicted"/>
<evidence type="ECO:0000256" key="2">
    <source>
        <dbReference type="ARBA" id="ARBA00022630"/>
    </source>
</evidence>
<protein>
    <submittedName>
        <fullName evidence="7">Oxidoreductase</fullName>
    </submittedName>
</protein>
<evidence type="ECO:0000256" key="1">
    <source>
        <dbReference type="ARBA" id="ARBA00001974"/>
    </source>
</evidence>
<dbReference type="InterPro" id="IPR016156">
    <property type="entry name" value="FAD/NAD-linked_Rdtase_dimer_sf"/>
</dbReference>
<comment type="cofactor">
    <cofactor evidence="1">
        <name>FAD</name>
        <dbReference type="ChEBI" id="CHEBI:57692"/>
    </cofactor>
</comment>
<comment type="caution">
    <text evidence="7">The sequence shown here is derived from an EMBL/GenBank/DDBJ whole genome shotgun (WGS) entry which is preliminary data.</text>
</comment>
<feature type="domain" description="FAD/NAD(P)-binding" evidence="5">
    <location>
        <begin position="9"/>
        <end position="288"/>
    </location>
</feature>
<dbReference type="InterPro" id="IPR050446">
    <property type="entry name" value="FAD-oxidoreductase/Apoptosis"/>
</dbReference>
<dbReference type="GO" id="GO:0016651">
    <property type="term" value="F:oxidoreductase activity, acting on NAD(P)H"/>
    <property type="evidence" value="ECO:0007669"/>
    <property type="project" value="TreeGrafter"/>
</dbReference>